<dbReference type="Proteomes" id="UP000195489">
    <property type="component" value="Chromosome 4"/>
</dbReference>
<dbReference type="VEuPathDB" id="PlasmoDB:PCHAS_0409700"/>
<evidence type="ECO:0000313" key="5">
    <source>
        <dbReference type="Proteomes" id="UP000071118"/>
    </source>
</evidence>
<gene>
    <name evidence="2" type="ORF">PCHAJ_000056000</name>
    <name evidence="4" type="ORF">PCHAS_0409700</name>
    <name evidence="3" type="ORF">PCHCB_000056600</name>
</gene>
<sequence>MYKMSLFLNIVILFDAASVAFLLITFLMLTFNEESIEISKAHKENGKKPLILSILLYAVILLLLFVYKAYKSKRKLYNKYFFKKKDSPKYVQLPSTYYSSNDECEQYELNKI</sequence>
<evidence type="ECO:0000313" key="4">
    <source>
        <dbReference type="EMBL" id="VTZ67223.1"/>
    </source>
</evidence>
<accession>A0A077TM43</accession>
<name>A0A077TM43_PLACU</name>
<reference evidence="4 5" key="1">
    <citation type="journal article" date="2014" name="BMC Biol.">
        <title>A comprehensive evaluation of rodent malaria parasite genomes and gene expression.</title>
        <authorList>
            <person name="Otto T.D."/>
            <person name="Bohme U."/>
            <person name="Jackson A.P."/>
            <person name="Hunt M."/>
            <person name="Franke-Fayard B."/>
            <person name="Hoeijmakers W.A."/>
            <person name="Religa A.A."/>
            <person name="Robertson L."/>
            <person name="Sanders M."/>
            <person name="Ogun S.A."/>
            <person name="Cunningham D."/>
            <person name="Erhart A."/>
            <person name="Billker O."/>
            <person name="Khan S.M."/>
            <person name="Stunnenberg H.G."/>
            <person name="Langhorne J."/>
            <person name="Holder A.A."/>
            <person name="Waters A.P."/>
            <person name="Newbold C.I."/>
            <person name="Pain A."/>
            <person name="Berriman M."/>
            <person name="Janse C.J."/>
        </authorList>
    </citation>
    <scope>NUCLEOTIDE SEQUENCE [LARGE SCALE GENOMIC DNA]</scope>
    <source>
        <strain evidence="4 5">AS</strain>
    </source>
</reference>
<evidence type="ECO:0000256" key="1">
    <source>
        <dbReference type="SAM" id="Phobius"/>
    </source>
</evidence>
<evidence type="ECO:0000313" key="3">
    <source>
        <dbReference type="EMBL" id="SCL98983.1"/>
    </source>
</evidence>
<dbReference type="KEGG" id="pcb:PCHAS_0409700"/>
<dbReference type="EMBL" id="LT608170">
    <property type="protein sequence ID" value="SCL98287.1"/>
    <property type="molecule type" value="Genomic_DNA"/>
</dbReference>
<dbReference type="RefSeq" id="XP_732460.2">
    <property type="nucleotide sequence ID" value="XM_727367.2"/>
</dbReference>
<keyword evidence="1" id="KW-0812">Transmembrane</keyword>
<evidence type="ECO:0000313" key="2">
    <source>
        <dbReference type="EMBL" id="SCL98287.1"/>
    </source>
</evidence>
<evidence type="ECO:0000313" key="7">
    <source>
        <dbReference type="Proteomes" id="UP000507163"/>
    </source>
</evidence>
<proteinExistence type="predicted"/>
<dbReference type="EMBL" id="LK022881">
    <property type="protein sequence ID" value="VTZ67223.1"/>
    <property type="molecule type" value="Genomic_DNA"/>
</dbReference>
<reference evidence="4" key="2">
    <citation type="submission" date="2014-05" db="EMBL/GenBank/DDBJ databases">
        <authorList>
            <person name="Aslett M.A."/>
            <person name="De Silva N."/>
        </authorList>
    </citation>
    <scope>NUCLEOTIDE SEQUENCE</scope>
    <source>
        <strain evidence="4">AS</strain>
    </source>
</reference>
<evidence type="ECO:0000313" key="6">
    <source>
        <dbReference type="Proteomes" id="UP000195489"/>
    </source>
</evidence>
<keyword evidence="1" id="KW-0472">Membrane</keyword>
<reference evidence="6 7" key="3">
    <citation type="submission" date="2016-08" db="EMBL/GenBank/DDBJ databases">
        <authorList>
            <consortium name="Pathogen Informatics"/>
        </authorList>
    </citation>
    <scope>NUCLEOTIDE SEQUENCE [LARGE SCALE GENOMIC DNA]</scope>
    <source>
        <strain evidence="2 7">AJ</strain>
        <strain evidence="4">AS</strain>
        <strain evidence="3 6">CB</strain>
    </source>
</reference>
<dbReference type="AlphaFoldDB" id="A0A077TM43"/>
<keyword evidence="5" id="KW-1185">Reference proteome</keyword>
<keyword evidence="1" id="KW-1133">Transmembrane helix</keyword>
<organism evidence="3 6">
    <name type="scientific">Plasmodium chabaudi chabaudi</name>
    <dbReference type="NCBI Taxonomy" id="31271"/>
    <lineage>
        <taxon>Eukaryota</taxon>
        <taxon>Sar</taxon>
        <taxon>Alveolata</taxon>
        <taxon>Apicomplexa</taxon>
        <taxon>Aconoidasida</taxon>
        <taxon>Haemosporida</taxon>
        <taxon>Plasmodiidae</taxon>
        <taxon>Plasmodium</taxon>
        <taxon>Plasmodium (Vinckeia)</taxon>
    </lineage>
</organism>
<dbReference type="EMBL" id="LT608156">
    <property type="protein sequence ID" value="SCL98983.1"/>
    <property type="molecule type" value="Genomic_DNA"/>
</dbReference>
<dbReference type="GeneID" id="3485394"/>
<feature type="transmembrane region" description="Helical" evidence="1">
    <location>
        <begin position="50"/>
        <end position="70"/>
    </location>
</feature>
<feature type="transmembrane region" description="Helical" evidence="1">
    <location>
        <begin position="7"/>
        <end position="30"/>
    </location>
</feature>
<protein>
    <submittedName>
        <fullName evidence="3">Uncharacterized protein</fullName>
    </submittedName>
</protein>
<dbReference type="Proteomes" id="UP000507163">
    <property type="component" value="Chromosome 4"/>
</dbReference>
<dbReference type="Proteomes" id="UP000071118">
    <property type="component" value="Chromosome 4"/>
</dbReference>
<dbReference type="OrthoDB" id="382158at2759"/>